<proteinExistence type="predicted"/>
<comment type="caution">
    <text evidence="1">The sequence shown here is derived from an EMBL/GenBank/DDBJ whole genome shotgun (WGS) entry which is preliminary data.</text>
</comment>
<protein>
    <recommendedName>
        <fullName evidence="2">N4-gp56 family major capsid protein</fullName>
    </recommendedName>
</protein>
<reference evidence="1" key="1">
    <citation type="journal article" date="2020" name="mSystems">
        <title>Genome- and Community-Level Interaction Insights into Carbon Utilization and Element Cycling Functions of Hydrothermarchaeota in Hydrothermal Sediment.</title>
        <authorList>
            <person name="Zhou Z."/>
            <person name="Liu Y."/>
            <person name="Xu W."/>
            <person name="Pan J."/>
            <person name="Luo Z.H."/>
            <person name="Li M."/>
        </authorList>
    </citation>
    <scope>NUCLEOTIDE SEQUENCE [LARGE SCALE GENOMIC DNA]</scope>
    <source>
        <strain evidence="1">SpSt-897</strain>
    </source>
</reference>
<gene>
    <name evidence="1" type="ORF">ENW96_04815</name>
</gene>
<accession>A0A7C3V6V9</accession>
<organism evidence="1">
    <name type="scientific">Desulfobacca acetoxidans</name>
    <dbReference type="NCBI Taxonomy" id="60893"/>
    <lineage>
        <taxon>Bacteria</taxon>
        <taxon>Pseudomonadati</taxon>
        <taxon>Thermodesulfobacteriota</taxon>
        <taxon>Desulfobaccia</taxon>
        <taxon>Desulfobaccales</taxon>
        <taxon>Desulfobaccaceae</taxon>
        <taxon>Desulfobacca</taxon>
    </lineage>
</organism>
<dbReference type="AlphaFoldDB" id="A0A7C3V6V9"/>
<sequence>MQAHNWTEIGQTGILQNHFISDKLLKSALAKCVVLPFCQDYGIGFGKNQGEFVNLMHVKALPLPTTARLSEDERIPIDKLQFGNRVFRVAPYGRGVEYTELAEDLSKFQPSNVVQKRLMEQAEQVLDTEAANAFKDPTAVKICFTPTSLTGGTFVTNGTQAQVAPVGLTFKHCKQISGYLRDTIHAAPYERNYYTGIGSYAVISALQDDRNWILPHLYLQKGSFWWEGEMGMTDRIRWVECNRTQAFSNTSGSSTALGEAVVFGDEAVALIEVVTWHLRANENYQNDFGRTKAVAWYGIMAFGSVWDTANDGEAKIIRICSA</sequence>
<name>A0A7C3V6V9_9BACT</name>
<dbReference type="EMBL" id="DTMF01000128">
    <property type="protein sequence ID" value="HGF33699.1"/>
    <property type="molecule type" value="Genomic_DNA"/>
</dbReference>
<evidence type="ECO:0008006" key="2">
    <source>
        <dbReference type="Google" id="ProtNLM"/>
    </source>
</evidence>
<evidence type="ECO:0000313" key="1">
    <source>
        <dbReference type="EMBL" id="HGF33699.1"/>
    </source>
</evidence>